<accession>A0A4P9X7B3</accession>
<sequence length="165" mass="17572">ILCAAFHHRNGPQIEYVYPPLPGMPPTPVALDDPTAERAAVVLPDAWQFLPFICLPDGGHASEEAFIYFHLPPVPAWTIAGAGGDDNDDNGGGGGGDATLFGLACYRQMPAADLLQRPSDVTRSMVQKAVVVLASDPVLSGMRDKLGMVTAALFAQRDFSDLRLL</sequence>
<dbReference type="EMBL" id="ML014185">
    <property type="protein sequence ID" value="RKP01113.1"/>
    <property type="molecule type" value="Genomic_DNA"/>
</dbReference>
<dbReference type="InterPro" id="IPR051731">
    <property type="entry name" value="DENND11/AVL9_GEFs"/>
</dbReference>
<feature type="non-terminal residue" evidence="2">
    <location>
        <position position="1"/>
    </location>
</feature>
<feature type="non-terminal residue" evidence="2">
    <location>
        <position position="165"/>
    </location>
</feature>
<organism evidence="2 3">
    <name type="scientific">Caulochytrium protostelioides</name>
    <dbReference type="NCBI Taxonomy" id="1555241"/>
    <lineage>
        <taxon>Eukaryota</taxon>
        <taxon>Fungi</taxon>
        <taxon>Fungi incertae sedis</taxon>
        <taxon>Chytridiomycota</taxon>
        <taxon>Chytridiomycota incertae sedis</taxon>
        <taxon>Chytridiomycetes</taxon>
        <taxon>Caulochytriales</taxon>
        <taxon>Caulochytriaceae</taxon>
        <taxon>Caulochytrium</taxon>
    </lineage>
</organism>
<protein>
    <recommendedName>
        <fullName evidence="1">AVL9/DENND6 domain-containing protein</fullName>
    </recommendedName>
</protein>
<evidence type="ECO:0000313" key="3">
    <source>
        <dbReference type="Proteomes" id="UP000274922"/>
    </source>
</evidence>
<dbReference type="PANTHER" id="PTHR31017:SF1">
    <property type="entry name" value="LATE SECRETORY PATHWAY PROTEIN AVL9 HOMOLOG"/>
    <property type="match status" value="1"/>
</dbReference>
<evidence type="ECO:0000259" key="1">
    <source>
        <dbReference type="Pfam" id="PF09794"/>
    </source>
</evidence>
<dbReference type="InterPro" id="IPR018307">
    <property type="entry name" value="ABL9/DENND6_dom"/>
</dbReference>
<dbReference type="OrthoDB" id="192887at2759"/>
<dbReference type="GO" id="GO:0005737">
    <property type="term" value="C:cytoplasm"/>
    <property type="evidence" value="ECO:0007669"/>
    <property type="project" value="TreeGrafter"/>
</dbReference>
<gene>
    <name evidence="2" type="ORF">CXG81DRAFT_532</name>
</gene>
<dbReference type="PANTHER" id="PTHR31017">
    <property type="entry name" value="LATE SECRETORY PATHWAY PROTEIN AVL9-RELATED"/>
    <property type="match status" value="1"/>
</dbReference>
<proteinExistence type="predicted"/>
<evidence type="ECO:0000313" key="2">
    <source>
        <dbReference type="EMBL" id="RKP01113.1"/>
    </source>
</evidence>
<reference evidence="3" key="1">
    <citation type="journal article" date="2018" name="Nat. Microbiol.">
        <title>Leveraging single-cell genomics to expand the fungal tree of life.</title>
        <authorList>
            <person name="Ahrendt S.R."/>
            <person name="Quandt C.A."/>
            <person name="Ciobanu D."/>
            <person name="Clum A."/>
            <person name="Salamov A."/>
            <person name="Andreopoulos B."/>
            <person name="Cheng J.F."/>
            <person name="Woyke T."/>
            <person name="Pelin A."/>
            <person name="Henrissat B."/>
            <person name="Reynolds N.K."/>
            <person name="Benny G.L."/>
            <person name="Smith M.E."/>
            <person name="James T.Y."/>
            <person name="Grigoriev I.V."/>
        </authorList>
    </citation>
    <scope>NUCLEOTIDE SEQUENCE [LARGE SCALE GENOMIC DNA]</scope>
    <source>
        <strain evidence="3">ATCC 52028</strain>
    </source>
</reference>
<dbReference type="Proteomes" id="UP000274922">
    <property type="component" value="Unassembled WGS sequence"/>
</dbReference>
<name>A0A4P9X7B3_9FUNG</name>
<feature type="domain" description="AVL9/DENND6" evidence="1">
    <location>
        <begin position="4"/>
        <end position="165"/>
    </location>
</feature>
<dbReference type="Pfam" id="PF09794">
    <property type="entry name" value="Avl9"/>
    <property type="match status" value="1"/>
</dbReference>
<keyword evidence="3" id="KW-1185">Reference proteome</keyword>
<dbReference type="AlphaFoldDB" id="A0A4P9X7B3"/>